<evidence type="ECO:0000313" key="3">
    <source>
        <dbReference type="Proteomes" id="UP001311915"/>
    </source>
</evidence>
<protein>
    <submittedName>
        <fullName evidence="2">Uncharacterized protein</fullName>
    </submittedName>
</protein>
<evidence type="ECO:0000313" key="2">
    <source>
        <dbReference type="EMBL" id="KAK4731377.1"/>
    </source>
</evidence>
<name>A0AAV9M0G8_9SOLN</name>
<sequence>MAKSAIPFSSATRKSSRNNNKGKAPAAIFLDSDGSDDQVPLASVASSRGKLPVDSDDSGSPKKKFKLYFDSSLDKKVDFWSASHEVLFHSLKDKNLVHGRVVDLDILSSLDFHIKNLFEFQGWANIFSVPMIVYEPLIRLFFANLCSPKAGELESLVLGKRIFINCKKIDSIFGISCSRIMAPPKNCWPFDCDVSYDQAKREIALDPSKVIPSHLGPKDLPFESRVIAHIVATTLLTQCDTLFVYYLVSGVKVHLSSLIIVTMTDVIADPTSLSFGMLLTPIFEYQYMCLGDFSQVFIKQCYNSRAFQSMGFIHCGSSWLLKTDFNESRDKLEKLKPSASTFISTAKITAALENLDTMHAKLDAMTITVS</sequence>
<keyword evidence="3" id="KW-1185">Reference proteome</keyword>
<reference evidence="2 3" key="1">
    <citation type="submission" date="2023-10" db="EMBL/GenBank/DDBJ databases">
        <title>Genome-Wide Identification Analysis in wild type Solanum Pinnatisectum Reveals Some Genes Defensing Phytophthora Infestans.</title>
        <authorList>
            <person name="Sun C."/>
        </authorList>
    </citation>
    <scope>NUCLEOTIDE SEQUENCE [LARGE SCALE GENOMIC DNA]</scope>
    <source>
        <strain evidence="2">LQN</strain>
        <tissue evidence="2">Leaf</tissue>
    </source>
</reference>
<organism evidence="2 3">
    <name type="scientific">Solanum pinnatisectum</name>
    <name type="common">tansyleaf nightshade</name>
    <dbReference type="NCBI Taxonomy" id="50273"/>
    <lineage>
        <taxon>Eukaryota</taxon>
        <taxon>Viridiplantae</taxon>
        <taxon>Streptophyta</taxon>
        <taxon>Embryophyta</taxon>
        <taxon>Tracheophyta</taxon>
        <taxon>Spermatophyta</taxon>
        <taxon>Magnoliopsida</taxon>
        <taxon>eudicotyledons</taxon>
        <taxon>Gunneridae</taxon>
        <taxon>Pentapetalae</taxon>
        <taxon>asterids</taxon>
        <taxon>lamiids</taxon>
        <taxon>Solanales</taxon>
        <taxon>Solanaceae</taxon>
        <taxon>Solanoideae</taxon>
        <taxon>Solaneae</taxon>
        <taxon>Solanum</taxon>
    </lineage>
</organism>
<gene>
    <name evidence="2" type="ORF">R3W88_024365</name>
</gene>
<dbReference type="Proteomes" id="UP001311915">
    <property type="component" value="Unassembled WGS sequence"/>
</dbReference>
<comment type="caution">
    <text evidence="2">The sequence shown here is derived from an EMBL/GenBank/DDBJ whole genome shotgun (WGS) entry which is preliminary data.</text>
</comment>
<feature type="region of interest" description="Disordered" evidence="1">
    <location>
        <begin position="1"/>
        <end position="61"/>
    </location>
</feature>
<evidence type="ECO:0000256" key="1">
    <source>
        <dbReference type="SAM" id="MobiDB-lite"/>
    </source>
</evidence>
<accession>A0AAV9M0G8</accession>
<proteinExistence type="predicted"/>
<dbReference type="EMBL" id="JAWPEI010000003">
    <property type="protein sequence ID" value="KAK4731377.1"/>
    <property type="molecule type" value="Genomic_DNA"/>
</dbReference>
<feature type="compositionally biased region" description="Polar residues" evidence="1">
    <location>
        <begin position="7"/>
        <end position="21"/>
    </location>
</feature>
<dbReference type="AlphaFoldDB" id="A0AAV9M0G8"/>